<dbReference type="PANTHER" id="PTHR13317">
    <property type="entry name" value="TRANSMEMBRANE ANTERIOR POSTERIOR TRANSFORMATION PROTEIN 1 HOMOLOG"/>
    <property type="match status" value="1"/>
</dbReference>
<proteinExistence type="inferred from homology"/>
<dbReference type="AlphaFoldDB" id="A0AAD1X9U9"/>
<evidence type="ECO:0000313" key="7">
    <source>
        <dbReference type="EMBL" id="CAI2364052.1"/>
    </source>
</evidence>
<reference evidence="7" key="1">
    <citation type="submission" date="2023-07" db="EMBL/GenBank/DDBJ databases">
        <authorList>
            <consortium name="AG Swart"/>
            <person name="Singh M."/>
            <person name="Singh A."/>
            <person name="Seah K."/>
            <person name="Emmerich C."/>
        </authorList>
    </citation>
    <scope>NUCLEOTIDE SEQUENCE</scope>
    <source>
        <strain evidence="7">DP1</strain>
    </source>
</reference>
<keyword evidence="8" id="KW-1185">Reference proteome</keyword>
<keyword evidence="4 6" id="KW-1133">Transmembrane helix</keyword>
<organism evidence="7 8">
    <name type="scientific">Euplotes crassus</name>
    <dbReference type="NCBI Taxonomy" id="5936"/>
    <lineage>
        <taxon>Eukaryota</taxon>
        <taxon>Sar</taxon>
        <taxon>Alveolata</taxon>
        <taxon>Ciliophora</taxon>
        <taxon>Intramacronucleata</taxon>
        <taxon>Spirotrichea</taxon>
        <taxon>Hypotrichia</taxon>
        <taxon>Euplotida</taxon>
        <taxon>Euplotidae</taxon>
        <taxon>Moneuplotes</taxon>
    </lineage>
</organism>
<feature type="transmembrane region" description="Helical" evidence="6">
    <location>
        <begin position="148"/>
        <end position="165"/>
    </location>
</feature>
<name>A0AAD1X9U9_EUPCR</name>
<dbReference type="EMBL" id="CAMPGE010005204">
    <property type="protein sequence ID" value="CAI2364052.1"/>
    <property type="molecule type" value="Genomic_DNA"/>
</dbReference>
<feature type="transmembrane region" description="Helical" evidence="6">
    <location>
        <begin position="324"/>
        <end position="347"/>
    </location>
</feature>
<feature type="transmembrane region" description="Helical" evidence="6">
    <location>
        <begin position="12"/>
        <end position="32"/>
    </location>
</feature>
<dbReference type="Proteomes" id="UP001295684">
    <property type="component" value="Unassembled WGS sequence"/>
</dbReference>
<evidence type="ECO:0000256" key="2">
    <source>
        <dbReference type="ARBA" id="ARBA00008803"/>
    </source>
</evidence>
<dbReference type="GO" id="GO:0005789">
    <property type="term" value="C:endoplasmic reticulum membrane"/>
    <property type="evidence" value="ECO:0007669"/>
    <property type="project" value="TreeGrafter"/>
</dbReference>
<dbReference type="PANTHER" id="PTHR13317:SF4">
    <property type="entry name" value="TRANSMEMBRANE ANTERIOR POSTERIOR TRANSFORMATION PROTEIN 1 HOMOLOG"/>
    <property type="match status" value="1"/>
</dbReference>
<evidence type="ECO:0000313" key="8">
    <source>
        <dbReference type="Proteomes" id="UP001295684"/>
    </source>
</evidence>
<evidence type="ECO:0000256" key="5">
    <source>
        <dbReference type="ARBA" id="ARBA00023136"/>
    </source>
</evidence>
<feature type="transmembrane region" description="Helical" evidence="6">
    <location>
        <begin position="44"/>
        <end position="68"/>
    </location>
</feature>
<gene>
    <name evidence="7" type="ORF">ECRASSUSDP1_LOCUS5392</name>
</gene>
<feature type="transmembrane region" description="Helical" evidence="6">
    <location>
        <begin position="113"/>
        <end position="136"/>
    </location>
</feature>
<sequence length="396" mass="46238">MATALLINLKSLMYTLFILPIRAAWGFMFSLCGKKKKKRLRCDLYFFIVILVVVSIFTSTSNISSIYHWIKGKAFIKLLTLYVIMDLSDVLSRSVGKDLIYCLARDVFYKKNCVKATILLCIHTLAHTYILLFQMLTLNSVLKSSVDTFFLFLLSNNFTEIKVFVFKKTDSLKLFDIATRDVTERLQQYIYICYLLLSNYLDQWTLTAIGIFCVVEFGVDWIKHFFFGNDNGHHPTIYLSHKDLICRILRNCFNRRIESEGPDENKLEKEPEKEDILKDLNIESNEGDSKNQKNFIDQCNRTKDVLCKSQAKDMMLYRYTLNEFYNVSLFQNFLILPQTCLILRLFFSIMREKEFLIDDIFIIVILIIPCGLIAERLLSYLIHSISRTAGNISLHV</sequence>
<keyword evidence="5 6" id="KW-0472">Membrane</keyword>
<protein>
    <submittedName>
        <fullName evidence="7">Uncharacterized protein</fullName>
    </submittedName>
</protein>
<comment type="subcellular location">
    <subcellularLocation>
        <location evidence="1">Membrane</location>
        <topology evidence="1">Multi-pass membrane protein</topology>
    </subcellularLocation>
</comment>
<evidence type="ECO:0000256" key="6">
    <source>
        <dbReference type="SAM" id="Phobius"/>
    </source>
</evidence>
<comment type="caution">
    <text evidence="7">The sequence shown here is derived from an EMBL/GenBank/DDBJ whole genome shotgun (WGS) entry which is preliminary data.</text>
</comment>
<dbReference type="InterPro" id="IPR008010">
    <property type="entry name" value="Tatp1"/>
</dbReference>
<evidence type="ECO:0000256" key="1">
    <source>
        <dbReference type="ARBA" id="ARBA00004141"/>
    </source>
</evidence>
<evidence type="ECO:0000256" key="4">
    <source>
        <dbReference type="ARBA" id="ARBA00022989"/>
    </source>
</evidence>
<dbReference type="Pfam" id="PF05346">
    <property type="entry name" value="DUF747"/>
    <property type="match status" value="1"/>
</dbReference>
<keyword evidence="3 6" id="KW-0812">Transmembrane</keyword>
<feature type="transmembrane region" description="Helical" evidence="6">
    <location>
        <begin position="359"/>
        <end position="378"/>
    </location>
</feature>
<evidence type="ECO:0000256" key="3">
    <source>
        <dbReference type="ARBA" id="ARBA00022692"/>
    </source>
</evidence>
<accession>A0AAD1X9U9</accession>
<comment type="similarity">
    <text evidence="2">Belongs to the TAPT1 family.</text>
</comment>